<dbReference type="RefSeq" id="WP_267622804.1">
    <property type="nucleotide sequence ID" value="NZ_JAODIW010000006.1"/>
</dbReference>
<comment type="caution">
    <text evidence="3">The sequence shown here is derived from an EMBL/GenBank/DDBJ whole genome shotgun (WGS) entry which is preliminary data.</text>
</comment>
<protein>
    <submittedName>
        <fullName evidence="3">SHOCT domain-containing protein</fullName>
    </submittedName>
</protein>
<proteinExistence type="predicted"/>
<dbReference type="EMBL" id="JBHSDS010000008">
    <property type="protein sequence ID" value="MFC4359298.1"/>
    <property type="molecule type" value="Genomic_DNA"/>
</dbReference>
<keyword evidence="4" id="KW-1185">Reference proteome</keyword>
<feature type="transmembrane region" description="Helical" evidence="2">
    <location>
        <begin position="224"/>
        <end position="245"/>
    </location>
</feature>
<feature type="region of interest" description="Disordered" evidence="1">
    <location>
        <begin position="267"/>
        <end position="289"/>
    </location>
</feature>
<dbReference type="AlphaFoldDB" id="A0ABD5PEY9"/>
<dbReference type="Proteomes" id="UP001595921">
    <property type="component" value="Unassembled WGS sequence"/>
</dbReference>
<keyword evidence="2" id="KW-0472">Membrane</keyword>
<evidence type="ECO:0000313" key="4">
    <source>
        <dbReference type="Proteomes" id="UP001595921"/>
    </source>
</evidence>
<name>A0ABD5PEY9_9EURY</name>
<keyword evidence="2" id="KW-1133">Transmembrane helix</keyword>
<evidence type="ECO:0000256" key="2">
    <source>
        <dbReference type="SAM" id="Phobius"/>
    </source>
</evidence>
<reference evidence="3 4" key="1">
    <citation type="journal article" date="2019" name="Int. J. Syst. Evol. Microbiol.">
        <title>The Global Catalogue of Microorganisms (GCM) 10K type strain sequencing project: providing services to taxonomists for standard genome sequencing and annotation.</title>
        <authorList>
            <consortium name="The Broad Institute Genomics Platform"/>
            <consortium name="The Broad Institute Genome Sequencing Center for Infectious Disease"/>
            <person name="Wu L."/>
            <person name="Ma J."/>
        </authorList>
    </citation>
    <scope>NUCLEOTIDE SEQUENCE [LARGE SCALE GENOMIC DNA]</scope>
    <source>
        <strain evidence="3 4">CGMCC 1.12553</strain>
    </source>
</reference>
<keyword evidence="2" id="KW-0812">Transmembrane</keyword>
<accession>A0ABD5PEY9</accession>
<evidence type="ECO:0000256" key="1">
    <source>
        <dbReference type="SAM" id="MobiDB-lite"/>
    </source>
</evidence>
<gene>
    <name evidence="3" type="ORF">ACFO0N_15235</name>
</gene>
<organism evidence="3 4">
    <name type="scientific">Halobium salinum</name>
    <dbReference type="NCBI Taxonomy" id="1364940"/>
    <lineage>
        <taxon>Archaea</taxon>
        <taxon>Methanobacteriati</taxon>
        <taxon>Methanobacteriota</taxon>
        <taxon>Stenosarchaea group</taxon>
        <taxon>Halobacteria</taxon>
        <taxon>Halobacteriales</taxon>
        <taxon>Haloferacaceae</taxon>
        <taxon>Halobium</taxon>
    </lineage>
</organism>
<evidence type="ECO:0000313" key="3">
    <source>
        <dbReference type="EMBL" id="MFC4359298.1"/>
    </source>
</evidence>
<sequence length="317" mass="35450">MGEAKKQFGERAEKIANSAQHSSVKRGILDNTLGFLNSTPPVAVLSRDECVQFVFFNRSEGVRGDPPNIPDYSPSESRGTILIITDKRVILLIGEEETDRVVSIPHGVIQGSSYKASLLGSNWIGVAGVSRISIQTADGEYSIPVIRATWEDVERGSHHIEAYSREFNGGEIEEFEPEVEYDPRSDGPELETIFVCRKCMEQVDRNIERCPHCNFHPQSDTRGFVWQTVSIGLLMTLLAPFGVAMEHDTFKKRRQAKRGVVIRKTAGVMESDHEDDEPDSLNQSSADKLRELSELQSDGVISSDEFENKKSEILSEY</sequence>